<keyword evidence="8" id="KW-1185">Reference proteome</keyword>
<name>A0A2U1S6Y2_9EURY</name>
<dbReference type="OrthoDB" id="120822at2157"/>
<keyword evidence="2 5" id="KW-0378">Hydrolase</keyword>
<feature type="binding site" evidence="5">
    <location>
        <position position="190"/>
    </location>
    <ligand>
        <name>Mg(2+)</name>
        <dbReference type="ChEBI" id="CHEBI:18420"/>
    </ligand>
</feature>
<keyword evidence="3 5" id="KW-0460">Magnesium</keyword>
<keyword evidence="1 5" id="KW-0479">Metal-binding</keyword>
<evidence type="ECO:0000256" key="4">
    <source>
        <dbReference type="ARBA" id="ARBA00023277"/>
    </source>
</evidence>
<dbReference type="AlphaFoldDB" id="A0A2U1S6Y2"/>
<dbReference type="GO" id="GO:0005829">
    <property type="term" value="C:cytosol"/>
    <property type="evidence" value="ECO:0007669"/>
    <property type="project" value="TreeGrafter"/>
</dbReference>
<organism evidence="7 8">
    <name type="scientific">Methanobrevibacter woesei</name>
    <dbReference type="NCBI Taxonomy" id="190976"/>
    <lineage>
        <taxon>Archaea</taxon>
        <taxon>Methanobacteriati</taxon>
        <taxon>Methanobacteriota</taxon>
        <taxon>Methanomada group</taxon>
        <taxon>Methanobacteria</taxon>
        <taxon>Methanobacteriales</taxon>
        <taxon>Methanobacteriaceae</taxon>
        <taxon>Methanobrevibacter</taxon>
    </lineage>
</organism>
<dbReference type="NCBIfam" id="TIGR01484">
    <property type="entry name" value="HAD-SF-IIB"/>
    <property type="match status" value="1"/>
</dbReference>
<gene>
    <name evidence="7" type="ORF">MBBWO_07330</name>
</gene>
<evidence type="ECO:0000256" key="2">
    <source>
        <dbReference type="ARBA" id="ARBA00022801"/>
    </source>
</evidence>
<feature type="binding site" evidence="5">
    <location>
        <position position="12"/>
    </location>
    <ligand>
        <name>Mg(2+)</name>
        <dbReference type="ChEBI" id="CHEBI:18420"/>
    </ligand>
</feature>
<dbReference type="EMBL" id="MZGU01000004">
    <property type="protein sequence ID" value="PWB85887.1"/>
    <property type="molecule type" value="Genomic_DNA"/>
</dbReference>
<evidence type="ECO:0000313" key="8">
    <source>
        <dbReference type="Proteomes" id="UP000245577"/>
    </source>
</evidence>
<dbReference type="GO" id="GO:0008967">
    <property type="term" value="F:phosphoglycolate phosphatase activity"/>
    <property type="evidence" value="ECO:0007669"/>
    <property type="project" value="UniProtKB-UniRule"/>
</dbReference>
<dbReference type="EC" id="3.1.3.18" evidence="5 6"/>
<dbReference type="SFLD" id="SFLDF00446">
    <property type="entry name" value="phosphoglycolate_phosphatase_3"/>
    <property type="match status" value="1"/>
</dbReference>
<sequence>MVKIEAIAVDIDGTITDYTRKLCKSSIDALRLAEENNVPVIIVTGNVVNYAYATAVLIGCSGGVVAENGGVVFKESYNNDRVKKLVSKEYVSKAVDHLYNKLGAKLDSSLSSDEEYRESETVFYKTIDKQIILDALKDFEDLDKIEIYDSGFAIHITDIRVNKGSSLKFLCEETNIDINHVMAIGDSENDEDFLKVAGLKVAVSNAEDELKEISDYICEKPYGDGVKEAVEKFVLNKG</sequence>
<dbReference type="InterPro" id="IPR023214">
    <property type="entry name" value="HAD_sf"/>
</dbReference>
<evidence type="ECO:0000256" key="5">
    <source>
        <dbReference type="HAMAP-Rule" id="MF_01419"/>
    </source>
</evidence>
<dbReference type="GO" id="GO:0000287">
    <property type="term" value="F:magnesium ion binding"/>
    <property type="evidence" value="ECO:0007669"/>
    <property type="project" value="InterPro"/>
</dbReference>
<dbReference type="SUPFAM" id="SSF56784">
    <property type="entry name" value="HAD-like"/>
    <property type="match status" value="1"/>
</dbReference>
<evidence type="ECO:0000256" key="6">
    <source>
        <dbReference type="NCBIfam" id="TIGR01487"/>
    </source>
</evidence>
<evidence type="ECO:0000256" key="3">
    <source>
        <dbReference type="ARBA" id="ARBA00022842"/>
    </source>
</evidence>
<dbReference type="SFLD" id="SFLDG01144">
    <property type="entry name" value="C2.B.4:_PGP_Like"/>
    <property type="match status" value="1"/>
</dbReference>
<dbReference type="NCBIfam" id="TIGR01487">
    <property type="entry name" value="Pglycolate_arch"/>
    <property type="match status" value="1"/>
</dbReference>
<feature type="active site" description="Nucleophile" evidence="5">
    <location>
        <position position="10"/>
    </location>
</feature>
<dbReference type="Pfam" id="PF08282">
    <property type="entry name" value="Hydrolase_3"/>
    <property type="match status" value="2"/>
</dbReference>
<comment type="catalytic activity">
    <reaction evidence="5">
        <text>2-phosphoglycolate + H2O = glycolate + phosphate</text>
        <dbReference type="Rhea" id="RHEA:14369"/>
        <dbReference type="ChEBI" id="CHEBI:15377"/>
        <dbReference type="ChEBI" id="CHEBI:29805"/>
        <dbReference type="ChEBI" id="CHEBI:43474"/>
        <dbReference type="ChEBI" id="CHEBI:58033"/>
        <dbReference type="EC" id="3.1.3.18"/>
    </reaction>
</comment>
<evidence type="ECO:0000313" key="7">
    <source>
        <dbReference type="EMBL" id="PWB85887.1"/>
    </source>
</evidence>
<dbReference type="Proteomes" id="UP000245577">
    <property type="component" value="Unassembled WGS sequence"/>
</dbReference>
<dbReference type="InterPro" id="IPR006382">
    <property type="entry name" value="PGPase"/>
</dbReference>
<comment type="function">
    <text evidence="5">Catalyzes the dephosphorylation of 2-phosphoglycolate.</text>
</comment>
<dbReference type="NCBIfam" id="NF002245">
    <property type="entry name" value="PRK01158.1"/>
    <property type="match status" value="1"/>
</dbReference>
<reference evidence="7 8" key="1">
    <citation type="submission" date="2017-03" db="EMBL/GenBank/DDBJ databases">
        <title>Genome sequence of Methanobrevibacter wosei.</title>
        <authorList>
            <person name="Poehlein A."/>
            <person name="Seedorf H."/>
            <person name="Daniel R."/>
        </authorList>
    </citation>
    <scope>NUCLEOTIDE SEQUENCE [LARGE SCALE GENOMIC DNA]</scope>
    <source>
        <strain evidence="7 8">DSM 11979</strain>
    </source>
</reference>
<dbReference type="SFLD" id="SFLDS00003">
    <property type="entry name" value="Haloacid_Dehalogenase"/>
    <property type="match status" value="1"/>
</dbReference>
<dbReference type="Gene3D" id="3.40.50.1000">
    <property type="entry name" value="HAD superfamily/HAD-like"/>
    <property type="match status" value="1"/>
</dbReference>
<dbReference type="HAMAP" id="MF_01419">
    <property type="entry name" value="GPH_hydrolase_arch"/>
    <property type="match status" value="1"/>
</dbReference>
<evidence type="ECO:0000256" key="1">
    <source>
        <dbReference type="ARBA" id="ARBA00022723"/>
    </source>
</evidence>
<dbReference type="CDD" id="cd07514">
    <property type="entry name" value="HAD_Pase"/>
    <property type="match status" value="1"/>
</dbReference>
<comment type="similarity">
    <text evidence="5">Belongs to the archaeal SPP-like hydrolase family.</text>
</comment>
<feature type="binding site" evidence="5">
    <location>
        <position position="163"/>
    </location>
    <ligand>
        <name>substrate</name>
    </ligand>
</feature>
<comment type="caution">
    <text evidence="7">The sequence shown here is derived from an EMBL/GenBank/DDBJ whole genome shotgun (WGS) entry which is preliminary data.</text>
</comment>
<protein>
    <recommendedName>
        <fullName evidence="5 6">Phosphoglycolate phosphatase</fullName>
        <shortName evidence="5">PGP</shortName>
        <shortName evidence="5">PGPase</shortName>
        <ecNumber evidence="5 6">3.1.3.18</ecNumber>
    </recommendedName>
</protein>
<feature type="binding site" evidence="5">
    <location>
        <position position="10"/>
    </location>
    <ligand>
        <name>Mg(2+)</name>
        <dbReference type="ChEBI" id="CHEBI:18420"/>
    </ligand>
</feature>
<dbReference type="InterPro" id="IPR006379">
    <property type="entry name" value="HAD-SF_hydro_IIB"/>
</dbReference>
<dbReference type="RefSeq" id="WP_116669533.1">
    <property type="nucleotide sequence ID" value="NZ_MZGU01000004.1"/>
</dbReference>
<dbReference type="SFLD" id="SFLDG01140">
    <property type="entry name" value="C2.B:_Phosphomannomutase_and_P"/>
    <property type="match status" value="1"/>
</dbReference>
<feature type="binding site" evidence="5">
    <location>
        <position position="186"/>
    </location>
    <ligand>
        <name>Mg(2+)</name>
        <dbReference type="ChEBI" id="CHEBI:18420"/>
    </ligand>
</feature>
<comment type="cofactor">
    <cofactor evidence="5">
        <name>Mg(2+)</name>
        <dbReference type="ChEBI" id="CHEBI:18420"/>
    </cofactor>
</comment>
<proteinExistence type="inferred from homology"/>
<dbReference type="NCBIfam" id="TIGR01482">
    <property type="entry name" value="SPP-subfamily"/>
    <property type="match status" value="1"/>
</dbReference>
<dbReference type="PANTHER" id="PTHR10000:SF8">
    <property type="entry name" value="HAD SUPERFAMILY HYDROLASE-LIKE, TYPE 3"/>
    <property type="match status" value="1"/>
</dbReference>
<dbReference type="InterPro" id="IPR036412">
    <property type="entry name" value="HAD-like_sf"/>
</dbReference>
<keyword evidence="4 5" id="KW-0119">Carbohydrate metabolism</keyword>
<accession>A0A2U1S6Y2</accession>
<dbReference type="Gene3D" id="3.90.1070.10">
    <property type="match status" value="1"/>
</dbReference>
<dbReference type="PANTHER" id="PTHR10000">
    <property type="entry name" value="PHOSPHOSERINE PHOSPHATASE"/>
    <property type="match status" value="1"/>
</dbReference>